<dbReference type="PANTHER" id="PTHR12893:SF0">
    <property type="entry name" value="GRASP65"/>
    <property type="match status" value="1"/>
</dbReference>
<evidence type="ECO:0000256" key="5">
    <source>
        <dbReference type="PIRSR" id="PIRSR607583-1"/>
    </source>
</evidence>
<comment type="subcellular location">
    <subcellularLocation>
        <location evidence="1">Golgi apparatus membrane</location>
    </subcellularLocation>
</comment>
<dbReference type="eggNOG" id="KOG3834">
    <property type="taxonomic scope" value="Eukaryota"/>
</dbReference>
<dbReference type="AlphaFoldDB" id="G4T943"/>
<dbReference type="GO" id="GO:0046872">
    <property type="term" value="F:metal ion binding"/>
    <property type="evidence" value="ECO:0007669"/>
    <property type="project" value="UniProtKB-KW"/>
</dbReference>
<dbReference type="InterPro" id="IPR024958">
    <property type="entry name" value="GRASP_PDZ"/>
</dbReference>
<gene>
    <name evidence="8" type="ORF">PIIN_01657</name>
</gene>
<dbReference type="GO" id="GO:0000139">
    <property type="term" value="C:Golgi membrane"/>
    <property type="evidence" value="ECO:0007669"/>
    <property type="project" value="UniProtKB-SubCell"/>
</dbReference>
<keyword evidence="9" id="KW-1185">Reference proteome</keyword>
<dbReference type="InterPro" id="IPR007583">
    <property type="entry name" value="GRASP55_65"/>
</dbReference>
<dbReference type="GO" id="GO:0007030">
    <property type="term" value="P:Golgi organization"/>
    <property type="evidence" value="ECO:0007669"/>
    <property type="project" value="TreeGrafter"/>
</dbReference>
<feature type="compositionally biased region" description="Basic and acidic residues" evidence="6">
    <location>
        <begin position="314"/>
        <end position="335"/>
    </location>
</feature>
<evidence type="ECO:0000313" key="9">
    <source>
        <dbReference type="Proteomes" id="UP000007148"/>
    </source>
</evidence>
<dbReference type="FunFam" id="2.30.42.10:FF:000026">
    <property type="entry name" value="Golgi reassembly stacking protein 2"/>
    <property type="match status" value="1"/>
</dbReference>
<feature type="domain" description="PDZ GRASP-type" evidence="7">
    <location>
        <begin position="18"/>
        <end position="111"/>
    </location>
</feature>
<dbReference type="SUPFAM" id="SSF50156">
    <property type="entry name" value="PDZ domain-like"/>
    <property type="match status" value="1"/>
</dbReference>
<evidence type="ECO:0000256" key="3">
    <source>
        <dbReference type="ARBA" id="ARBA00023034"/>
    </source>
</evidence>
<feature type="binding site" evidence="5">
    <location>
        <position position="109"/>
    </location>
    <ligand>
        <name>Zn(2+)</name>
        <dbReference type="ChEBI" id="CHEBI:29105"/>
    </ligand>
</feature>
<reference evidence="8 9" key="1">
    <citation type="journal article" date="2011" name="PLoS Pathog.">
        <title>Endophytic Life Strategies Decoded by Genome and Transcriptome Analyses of the Mutualistic Root Symbiont Piriformospora indica.</title>
        <authorList>
            <person name="Zuccaro A."/>
            <person name="Lahrmann U."/>
            <person name="Guldener U."/>
            <person name="Langen G."/>
            <person name="Pfiffi S."/>
            <person name="Biedenkopf D."/>
            <person name="Wong P."/>
            <person name="Samans B."/>
            <person name="Grimm C."/>
            <person name="Basiewicz M."/>
            <person name="Murat C."/>
            <person name="Martin F."/>
            <person name="Kogel K.H."/>
        </authorList>
    </citation>
    <scope>NUCLEOTIDE SEQUENCE [LARGE SCALE GENOMIC DNA]</scope>
    <source>
        <strain evidence="8 9">DSM 11827</strain>
    </source>
</reference>
<accession>G4T943</accession>
<dbReference type="STRING" id="1109443.G4T943"/>
<dbReference type="Gene3D" id="2.30.42.10">
    <property type="match status" value="2"/>
</dbReference>
<evidence type="ECO:0000256" key="4">
    <source>
        <dbReference type="ARBA" id="ARBA00023136"/>
    </source>
</evidence>
<dbReference type="PANTHER" id="PTHR12893">
    <property type="entry name" value="GOLGI REASSEMBLY STACKING PROTEIN GRASP"/>
    <property type="match status" value="1"/>
</dbReference>
<keyword evidence="2" id="KW-0677">Repeat</keyword>
<comment type="caution">
    <text evidence="8">The sequence shown here is derived from an EMBL/GenBank/DDBJ whole genome shotgun (WGS) entry which is preliminary data.</text>
</comment>
<organism evidence="8 9">
    <name type="scientific">Serendipita indica (strain DSM 11827)</name>
    <name type="common">Root endophyte fungus</name>
    <name type="synonym">Piriformospora indica</name>
    <dbReference type="NCBI Taxonomy" id="1109443"/>
    <lineage>
        <taxon>Eukaryota</taxon>
        <taxon>Fungi</taxon>
        <taxon>Dikarya</taxon>
        <taxon>Basidiomycota</taxon>
        <taxon>Agaricomycotina</taxon>
        <taxon>Agaricomycetes</taxon>
        <taxon>Sebacinales</taxon>
        <taxon>Serendipitaceae</taxon>
        <taxon>Serendipita</taxon>
    </lineage>
</organism>
<name>G4T943_SERID</name>
<feature type="binding site" evidence="5">
    <location>
        <position position="21"/>
    </location>
    <ligand>
        <name>Zn(2+)</name>
        <dbReference type="ChEBI" id="CHEBI:29105"/>
    </ligand>
</feature>
<evidence type="ECO:0000256" key="6">
    <source>
        <dbReference type="SAM" id="MobiDB-lite"/>
    </source>
</evidence>
<feature type="compositionally biased region" description="Basic and acidic residues" evidence="6">
    <location>
        <begin position="296"/>
        <end position="305"/>
    </location>
</feature>
<dbReference type="InterPro" id="IPR036034">
    <property type="entry name" value="PDZ_sf"/>
</dbReference>
<dbReference type="Proteomes" id="UP000007148">
    <property type="component" value="Unassembled WGS sequence"/>
</dbReference>
<feature type="region of interest" description="Disordered" evidence="6">
    <location>
        <begin position="248"/>
        <end position="486"/>
    </location>
</feature>
<evidence type="ECO:0000256" key="1">
    <source>
        <dbReference type="ARBA" id="ARBA00004394"/>
    </source>
</evidence>
<evidence type="ECO:0000259" key="7">
    <source>
        <dbReference type="PROSITE" id="PS51865"/>
    </source>
</evidence>
<dbReference type="EMBL" id="CAFZ01000020">
    <property type="protein sequence ID" value="CCA67833.1"/>
    <property type="molecule type" value="Genomic_DNA"/>
</dbReference>
<dbReference type="InParanoid" id="G4T943"/>
<evidence type="ECO:0000313" key="8">
    <source>
        <dbReference type="EMBL" id="CCA67833.1"/>
    </source>
</evidence>
<evidence type="ECO:0000256" key="2">
    <source>
        <dbReference type="ARBA" id="ARBA00022737"/>
    </source>
</evidence>
<protein>
    <submittedName>
        <fullName evidence="8">Related to GRH1-Yeast (GR)ASP65 (H)omologue</fullName>
    </submittedName>
</protein>
<sequence length="486" mass="52235">MGAASSSLDTNSPSPPAKALHVLRVAPDSPADYVIEPFFDFVVGIDNGNLSSNIDAATLGKLVEQHEGKELPLVIWSAKYRQFRVVPVTPSRSWTKDAPSLLGLSMRLCTPEYALENVWHILEVLENSPAESAGLVPYGDWIIGWSGGALSGENAFYELVEAHIDKPLRATVYSYDFDTIREVVLVPNRKWGGEGLLGCGVGYGLLHRIPPQPVNSEAMDTILKQNIPYDEQDPFDEKRPHANESTTLFIPADDDNFEFGGVSGQPKGFDEDTHPSASSENFDETPVAHWHAVNDPPKRSDETHRGHTGGSHSYGDHHGHSHDHGQHSHSHDHSHSHSPSPQPPTKAKPRAPMDRRSDSISSLKSESTSATTPPPRASTPTQSGIPLSHSLRNSLNGSFNGIAKPEPLRKLGSPPASATSPRARMRGGIVHSPANSGRGTPTRVKSPEASAPPGIHSGTRHDDDDEGSDSTSRVPGSPGGSITSVD</sequence>
<dbReference type="Pfam" id="PF04495">
    <property type="entry name" value="GRASP55_65"/>
    <property type="match status" value="1"/>
</dbReference>
<keyword evidence="4" id="KW-0472">Membrane</keyword>
<feature type="compositionally biased region" description="Polar residues" evidence="6">
    <location>
        <begin position="469"/>
        <end position="486"/>
    </location>
</feature>
<dbReference type="PROSITE" id="PS51865">
    <property type="entry name" value="PDZ_GRASP"/>
    <property type="match status" value="2"/>
</dbReference>
<dbReference type="HOGENOM" id="CLU_025095_2_0_1"/>
<dbReference type="OMA" id="EPEFAMD"/>
<proteinExistence type="predicted"/>
<keyword evidence="5" id="KW-0862">Zinc</keyword>
<feature type="compositionally biased region" description="Polar residues" evidence="6">
    <location>
        <begin position="390"/>
        <end position="399"/>
    </location>
</feature>
<dbReference type="OrthoDB" id="3318at2759"/>
<feature type="domain" description="PDZ GRASP-type" evidence="7">
    <location>
        <begin position="117"/>
        <end position="206"/>
    </location>
</feature>
<keyword evidence="5" id="KW-0479">Metal-binding</keyword>
<keyword evidence="3" id="KW-0333">Golgi apparatus</keyword>